<keyword evidence="3" id="KW-1003">Cell membrane</keyword>
<keyword evidence="5 7" id="KW-1133">Transmembrane helix</keyword>
<evidence type="ECO:0000256" key="2">
    <source>
        <dbReference type="ARBA" id="ARBA00022448"/>
    </source>
</evidence>
<keyword evidence="6 7" id="KW-0472">Membrane</keyword>
<dbReference type="Pfam" id="PF00528">
    <property type="entry name" value="BPD_transp_1"/>
    <property type="match status" value="1"/>
</dbReference>
<dbReference type="NCBIfam" id="NF008049">
    <property type="entry name" value="PRK10782.1"/>
    <property type="match status" value="1"/>
</dbReference>
<dbReference type="Proteomes" id="UP000632154">
    <property type="component" value="Unassembled WGS sequence"/>
</dbReference>
<dbReference type="RefSeq" id="WP_189643502.1">
    <property type="nucleotide sequence ID" value="NZ_BNAL01000025.1"/>
</dbReference>
<feature type="transmembrane region" description="Helical" evidence="7">
    <location>
        <begin position="189"/>
        <end position="209"/>
    </location>
</feature>
<name>A0ABQ3K8G9_9DEIO</name>
<dbReference type="InterPro" id="IPR035906">
    <property type="entry name" value="MetI-like_sf"/>
</dbReference>
<feature type="transmembrane region" description="Helical" evidence="7">
    <location>
        <begin position="148"/>
        <end position="169"/>
    </location>
</feature>
<dbReference type="PANTHER" id="PTHR30450:SF1">
    <property type="entry name" value="D-METHIONINE TRANSPORT SYSTEM PERMEASE PROTEIN METI-RELATED"/>
    <property type="match status" value="1"/>
</dbReference>
<evidence type="ECO:0000313" key="10">
    <source>
        <dbReference type="Proteomes" id="UP000632154"/>
    </source>
</evidence>
<organism evidence="9 10">
    <name type="scientific">Deinococcus piscis</name>
    <dbReference type="NCBI Taxonomy" id="394230"/>
    <lineage>
        <taxon>Bacteria</taxon>
        <taxon>Thermotogati</taxon>
        <taxon>Deinococcota</taxon>
        <taxon>Deinococci</taxon>
        <taxon>Deinococcales</taxon>
        <taxon>Deinococcaceae</taxon>
        <taxon>Deinococcus</taxon>
    </lineage>
</organism>
<gene>
    <name evidence="9" type="ORF">GCM10017783_19180</name>
</gene>
<reference evidence="10" key="1">
    <citation type="journal article" date="2019" name="Int. J. Syst. Evol. Microbiol.">
        <title>The Global Catalogue of Microorganisms (GCM) 10K type strain sequencing project: providing services to taxonomists for standard genome sequencing and annotation.</title>
        <authorList>
            <consortium name="The Broad Institute Genomics Platform"/>
            <consortium name="The Broad Institute Genome Sequencing Center for Infectious Disease"/>
            <person name="Wu L."/>
            <person name="Ma J."/>
        </authorList>
    </citation>
    <scope>NUCLEOTIDE SEQUENCE [LARGE SCALE GENOMIC DNA]</scope>
    <source>
        <strain evidence="10">CGMCC 1.18439</strain>
    </source>
</reference>
<dbReference type="EMBL" id="BNAL01000025">
    <property type="protein sequence ID" value="GHG06759.1"/>
    <property type="molecule type" value="Genomic_DNA"/>
</dbReference>
<comment type="similarity">
    <text evidence="7">Belongs to the binding-protein-dependent transport system permease family.</text>
</comment>
<evidence type="ECO:0000256" key="3">
    <source>
        <dbReference type="ARBA" id="ARBA00022475"/>
    </source>
</evidence>
<sequence>MTLDPTVWPLLWKATLETLWMVLPSALLGQLLGTALGVWLTLTRPGGLTPNPALFRVLDAVVNIGRSFPFIILMIVLIPLTRLLVGTSIGSTAAIVPLTVAAVPFLARLVEGSLREVPAGVTEAARAMGATTSQIVTKVLLPEALPGLLHAFTVLVISLLGYSAVAGAIGAGGLGDLAIRYGYHRFDTATMTVTVAVLLLLVQLVQWLGDRAEHRADHR</sequence>
<feature type="transmembrane region" description="Helical" evidence="7">
    <location>
        <begin position="54"/>
        <end position="78"/>
    </location>
</feature>
<evidence type="ECO:0000256" key="1">
    <source>
        <dbReference type="ARBA" id="ARBA00004651"/>
    </source>
</evidence>
<evidence type="ECO:0000256" key="7">
    <source>
        <dbReference type="RuleBase" id="RU363032"/>
    </source>
</evidence>
<dbReference type="InterPro" id="IPR000515">
    <property type="entry name" value="MetI-like"/>
</dbReference>
<keyword evidence="2 7" id="KW-0813">Transport</keyword>
<evidence type="ECO:0000256" key="4">
    <source>
        <dbReference type="ARBA" id="ARBA00022692"/>
    </source>
</evidence>
<dbReference type="InterPro" id="IPR051322">
    <property type="entry name" value="AA_ABC_Transporter_Permease"/>
</dbReference>
<feature type="domain" description="ABC transmembrane type-1" evidence="8">
    <location>
        <begin position="15"/>
        <end position="206"/>
    </location>
</feature>
<evidence type="ECO:0000256" key="6">
    <source>
        <dbReference type="ARBA" id="ARBA00023136"/>
    </source>
</evidence>
<feature type="transmembrane region" description="Helical" evidence="7">
    <location>
        <begin position="84"/>
        <end position="107"/>
    </location>
</feature>
<dbReference type="PROSITE" id="PS50928">
    <property type="entry name" value="ABC_TM1"/>
    <property type="match status" value="1"/>
</dbReference>
<dbReference type="SUPFAM" id="SSF161098">
    <property type="entry name" value="MetI-like"/>
    <property type="match status" value="1"/>
</dbReference>
<dbReference type="PANTHER" id="PTHR30450">
    <property type="entry name" value="ABC TRANSPORTER PERMEASE"/>
    <property type="match status" value="1"/>
</dbReference>
<dbReference type="Gene3D" id="1.10.3720.10">
    <property type="entry name" value="MetI-like"/>
    <property type="match status" value="1"/>
</dbReference>
<dbReference type="CDD" id="cd06261">
    <property type="entry name" value="TM_PBP2"/>
    <property type="match status" value="1"/>
</dbReference>
<evidence type="ECO:0000259" key="8">
    <source>
        <dbReference type="PROSITE" id="PS50928"/>
    </source>
</evidence>
<protein>
    <submittedName>
        <fullName evidence="9">ABC transporter permease</fullName>
    </submittedName>
</protein>
<keyword evidence="4 7" id="KW-0812">Transmembrane</keyword>
<evidence type="ECO:0000256" key="5">
    <source>
        <dbReference type="ARBA" id="ARBA00022989"/>
    </source>
</evidence>
<feature type="transmembrane region" description="Helical" evidence="7">
    <location>
        <begin position="20"/>
        <end position="42"/>
    </location>
</feature>
<keyword evidence="10" id="KW-1185">Reference proteome</keyword>
<evidence type="ECO:0000313" key="9">
    <source>
        <dbReference type="EMBL" id="GHG06759.1"/>
    </source>
</evidence>
<comment type="caution">
    <text evidence="9">The sequence shown here is derived from an EMBL/GenBank/DDBJ whole genome shotgun (WGS) entry which is preliminary data.</text>
</comment>
<accession>A0ABQ3K8G9</accession>
<proteinExistence type="inferred from homology"/>
<comment type="subcellular location">
    <subcellularLocation>
        <location evidence="1 7">Cell membrane</location>
        <topology evidence="1 7">Multi-pass membrane protein</topology>
    </subcellularLocation>
</comment>